<comment type="caution">
    <text evidence="7">The sequence shown here is derived from an EMBL/GenBank/DDBJ whole genome shotgun (WGS) entry which is preliminary data.</text>
</comment>
<evidence type="ECO:0000256" key="4">
    <source>
        <dbReference type="ARBA" id="ARBA00023263"/>
    </source>
</evidence>
<comment type="similarity">
    <text evidence="2">Belongs to the fimbrial protein family.</text>
</comment>
<gene>
    <name evidence="7" type="ORF">M992_0299</name>
</gene>
<reference evidence="7 8" key="1">
    <citation type="submission" date="2015-07" db="EMBL/GenBank/DDBJ databases">
        <title>ATOL: Assembling a taxonomically balanced genome-scale reconstruction of the evolutionary history of the Enterobacteriaceae.</title>
        <authorList>
            <person name="Plunkett G.III."/>
            <person name="Neeno-Eckwall E.C."/>
            <person name="Glasner J.D."/>
            <person name="Perna N.T."/>
        </authorList>
    </citation>
    <scope>NUCLEOTIDE SEQUENCE [LARGE SCALE GENOMIC DNA]</scope>
    <source>
        <strain evidence="7 8">ATCC 35017</strain>
    </source>
</reference>
<evidence type="ECO:0000313" key="8">
    <source>
        <dbReference type="Proteomes" id="UP000053226"/>
    </source>
</evidence>
<dbReference type="AlphaFoldDB" id="A0A0N0IBT1"/>
<dbReference type="Proteomes" id="UP000053226">
    <property type="component" value="Unassembled WGS sequence"/>
</dbReference>
<dbReference type="EMBL" id="LGAA01000003">
    <property type="protein sequence ID" value="KPD04192.1"/>
    <property type="molecule type" value="Genomic_DNA"/>
</dbReference>
<dbReference type="InterPro" id="IPR008966">
    <property type="entry name" value="Adhesion_dom_sf"/>
</dbReference>
<dbReference type="InterPro" id="IPR000259">
    <property type="entry name" value="Adhesion_dom_fimbrial"/>
</dbReference>
<name>A0A0N0IBT1_9GAMM</name>
<accession>A0A0N0IBT1</accession>
<keyword evidence="8" id="KW-1185">Reference proteome</keyword>
<dbReference type="PANTHER" id="PTHR33420:SF3">
    <property type="entry name" value="FIMBRIAL SUBUNIT ELFA"/>
    <property type="match status" value="1"/>
</dbReference>
<evidence type="ECO:0000256" key="3">
    <source>
        <dbReference type="ARBA" id="ARBA00022729"/>
    </source>
</evidence>
<dbReference type="OrthoDB" id="6522787at2"/>
<evidence type="ECO:0000313" key="7">
    <source>
        <dbReference type="EMBL" id="KPD04192.1"/>
    </source>
</evidence>
<protein>
    <submittedName>
        <fullName evidence="7">Putative fimbrial major pilin protein</fullName>
    </submittedName>
</protein>
<evidence type="ECO:0000256" key="1">
    <source>
        <dbReference type="ARBA" id="ARBA00004561"/>
    </source>
</evidence>
<dbReference type="SUPFAM" id="SSF49401">
    <property type="entry name" value="Bacterial adhesins"/>
    <property type="match status" value="1"/>
</dbReference>
<dbReference type="InterPro" id="IPR036937">
    <property type="entry name" value="Adhesion_dom_fimbrial_sf"/>
</dbReference>
<organism evidence="7 8">
    <name type="scientific">Moellerella wisconsensis ATCC 35017</name>
    <dbReference type="NCBI Taxonomy" id="1354267"/>
    <lineage>
        <taxon>Bacteria</taxon>
        <taxon>Pseudomonadati</taxon>
        <taxon>Pseudomonadota</taxon>
        <taxon>Gammaproteobacteria</taxon>
        <taxon>Enterobacterales</taxon>
        <taxon>Morganellaceae</taxon>
        <taxon>Moellerella</taxon>
    </lineage>
</organism>
<feature type="chain" id="PRO_5005851275" evidence="5">
    <location>
        <begin position="21"/>
        <end position="174"/>
    </location>
</feature>
<dbReference type="Gene3D" id="2.60.40.1090">
    <property type="entry name" value="Fimbrial-type adhesion domain"/>
    <property type="match status" value="1"/>
</dbReference>
<feature type="domain" description="Fimbrial-type adhesion" evidence="6">
    <location>
        <begin position="31"/>
        <end position="173"/>
    </location>
</feature>
<dbReference type="PANTHER" id="PTHR33420">
    <property type="entry name" value="FIMBRIAL SUBUNIT ELFA-RELATED"/>
    <property type="match status" value="1"/>
</dbReference>
<comment type="subcellular location">
    <subcellularLocation>
        <location evidence="1">Fimbrium</location>
    </subcellularLocation>
</comment>
<dbReference type="GO" id="GO:0043709">
    <property type="term" value="P:cell adhesion involved in single-species biofilm formation"/>
    <property type="evidence" value="ECO:0007669"/>
    <property type="project" value="TreeGrafter"/>
</dbReference>
<evidence type="ECO:0000256" key="5">
    <source>
        <dbReference type="SAM" id="SignalP"/>
    </source>
</evidence>
<feature type="signal peptide" evidence="5">
    <location>
        <begin position="1"/>
        <end position="20"/>
    </location>
</feature>
<evidence type="ECO:0000256" key="2">
    <source>
        <dbReference type="ARBA" id="ARBA00006671"/>
    </source>
</evidence>
<dbReference type="InterPro" id="IPR050263">
    <property type="entry name" value="Bact_Fimbrial_Adh_Pro"/>
</dbReference>
<dbReference type="GO" id="GO:0009289">
    <property type="term" value="C:pilus"/>
    <property type="evidence" value="ECO:0007669"/>
    <property type="project" value="UniProtKB-SubCell"/>
</dbReference>
<sequence>MKKVILAVLISGAMSASAMAAPVSAGQGTVTFYGSIIEAACGISPESTDQTVNLGQVASAQLAAGGASRPVPFTIELVDCDTSIKAIADVTFTGGVNPNLANSLAIQGTASGAGVIITGLDGKPVTLDGSAGAGKIALQDGDNSLMFSAYLQGDKQTIVPGEFTALANFTMQYE</sequence>
<keyword evidence="4" id="KW-0281">Fimbrium</keyword>
<dbReference type="Pfam" id="PF00419">
    <property type="entry name" value="Fimbrial"/>
    <property type="match status" value="1"/>
</dbReference>
<keyword evidence="3 5" id="KW-0732">Signal</keyword>
<dbReference type="RefSeq" id="WP_053907070.1">
    <property type="nucleotide sequence ID" value="NZ_CAWMUS010000003.1"/>
</dbReference>
<proteinExistence type="inferred from homology"/>
<evidence type="ECO:0000259" key="6">
    <source>
        <dbReference type="Pfam" id="PF00419"/>
    </source>
</evidence>